<dbReference type="GO" id="GO:0016279">
    <property type="term" value="F:protein-lysine N-methyltransferase activity"/>
    <property type="evidence" value="ECO:0007669"/>
    <property type="project" value="TreeGrafter"/>
</dbReference>
<proteinExistence type="predicted"/>
<keyword evidence="2 3" id="KW-0808">Transferase</keyword>
<name>A0A2P4ERU0_9GAMM</name>
<comment type="caution">
    <text evidence="3">The sequence shown here is derived from an EMBL/GenBank/DDBJ whole genome shotgun (WGS) entry which is preliminary data.</text>
</comment>
<dbReference type="Gene3D" id="3.40.50.150">
    <property type="entry name" value="Vaccinia Virus protein VP39"/>
    <property type="match status" value="1"/>
</dbReference>
<dbReference type="OrthoDB" id="9794615at2"/>
<dbReference type="PANTHER" id="PTHR43648">
    <property type="entry name" value="ELECTRON TRANSFER FLAVOPROTEIN BETA SUBUNIT LYSINE METHYLTRANSFERASE"/>
    <property type="match status" value="1"/>
</dbReference>
<evidence type="ECO:0000256" key="2">
    <source>
        <dbReference type="ARBA" id="ARBA00022679"/>
    </source>
</evidence>
<keyword evidence="4" id="KW-1185">Reference proteome</keyword>
<keyword evidence="1 3" id="KW-0489">Methyltransferase</keyword>
<dbReference type="PANTHER" id="PTHR43648:SF1">
    <property type="entry name" value="ELECTRON TRANSFER FLAVOPROTEIN BETA SUBUNIT LYSINE METHYLTRANSFERASE"/>
    <property type="match status" value="1"/>
</dbReference>
<dbReference type="Pfam" id="PF06325">
    <property type="entry name" value="PrmA"/>
    <property type="match status" value="1"/>
</dbReference>
<evidence type="ECO:0000256" key="1">
    <source>
        <dbReference type="ARBA" id="ARBA00022603"/>
    </source>
</evidence>
<organism evidence="3 4">
    <name type="scientific">Halopseudomonas oceani</name>
    <dbReference type="NCBI Taxonomy" id="1708783"/>
    <lineage>
        <taxon>Bacteria</taxon>
        <taxon>Pseudomonadati</taxon>
        <taxon>Pseudomonadota</taxon>
        <taxon>Gammaproteobacteria</taxon>
        <taxon>Pseudomonadales</taxon>
        <taxon>Pseudomonadaceae</taxon>
        <taxon>Halopseudomonas</taxon>
    </lineage>
</organism>
<dbReference type="GO" id="GO:0032259">
    <property type="term" value="P:methylation"/>
    <property type="evidence" value="ECO:0007669"/>
    <property type="project" value="UniProtKB-KW"/>
</dbReference>
<reference evidence="3 4" key="1">
    <citation type="submission" date="2018-01" db="EMBL/GenBank/DDBJ databases">
        <title>Draft genome of the type strain Pseudomonas oceani DSM 100277 isolated from the deep water in Okinawa trough, northwestern Pacific Ocean.</title>
        <authorList>
            <person name="Gomila M."/>
            <person name="Mulet M."/>
            <person name="Garcia-Valdes E."/>
            <person name="Lalucat J."/>
        </authorList>
    </citation>
    <scope>NUCLEOTIDE SEQUENCE [LARGE SCALE GENOMIC DNA]</scope>
    <source>
        <strain evidence="3 4">DSM 100277</strain>
    </source>
</reference>
<dbReference type="InterPro" id="IPR029063">
    <property type="entry name" value="SAM-dependent_MTases_sf"/>
</dbReference>
<gene>
    <name evidence="3" type="ORF">C1949_16045</name>
</gene>
<dbReference type="InterPro" id="IPR050078">
    <property type="entry name" value="Ribosomal_L11_MeTrfase_PrmA"/>
</dbReference>
<protein>
    <submittedName>
        <fullName evidence="3">Protein methyltransferase</fullName>
    </submittedName>
</protein>
<evidence type="ECO:0000313" key="3">
    <source>
        <dbReference type="EMBL" id="POB01498.1"/>
    </source>
</evidence>
<dbReference type="RefSeq" id="WP_104739471.1">
    <property type="nucleotide sequence ID" value="NZ_BMHR01000017.1"/>
</dbReference>
<dbReference type="AlphaFoldDB" id="A0A2P4ERU0"/>
<dbReference type="SUPFAM" id="SSF53335">
    <property type="entry name" value="S-adenosyl-L-methionine-dependent methyltransferases"/>
    <property type="match status" value="1"/>
</dbReference>
<evidence type="ECO:0000313" key="4">
    <source>
        <dbReference type="Proteomes" id="UP000243451"/>
    </source>
</evidence>
<dbReference type="Proteomes" id="UP000243451">
    <property type="component" value="Unassembled WGS sequence"/>
</dbReference>
<accession>A0A2P4ERU0</accession>
<sequence length="217" mass="24218">MTLDALTAELHQVLPDAQLVPSRLPGLPELELWLLDPRNLDRAFASDETRRLLEHPPYWGFCWGSGLALARWVLDHPEQVRGKRVLDFGAGSGVVALACRMAGAEQAIACDLDRPALLACALNARLNDMQIVLSDNYFAVEGEIDLLIAADVLYDIENRPLLDHFAERAGNVLIADSRVRNLTHPRYQRSAILSGRTWPDLGEPLEFRDVSLYQLTP</sequence>
<dbReference type="EMBL" id="PPSK01000019">
    <property type="protein sequence ID" value="POB01498.1"/>
    <property type="molecule type" value="Genomic_DNA"/>
</dbReference>